<reference evidence="2 4" key="1">
    <citation type="submission" date="2016-06" db="EMBL/GenBank/DDBJ databases">
        <authorList>
            <person name="Kjaerup R.B."/>
            <person name="Dalgaard T.S."/>
            <person name="Juul-Madsen H.R."/>
        </authorList>
    </citation>
    <scope>NUCLEOTIDE SEQUENCE [LARGE SCALE GENOMIC DNA]</scope>
    <source>
        <strain evidence="2 4">DSM 43363</strain>
    </source>
</reference>
<protein>
    <submittedName>
        <fullName evidence="3">Family 3 encapsulin nanocompartment shell protein</fullName>
    </submittedName>
    <submittedName>
        <fullName evidence="2">Phage major capsid protein, HK97 family</fullName>
    </submittedName>
</protein>
<evidence type="ECO:0000313" key="3">
    <source>
        <dbReference type="EMBL" id="WSA32533.1"/>
    </source>
</evidence>
<dbReference type="SUPFAM" id="SSF56563">
    <property type="entry name" value="Major capsid protein gp5"/>
    <property type="match status" value="1"/>
</dbReference>
<evidence type="ECO:0000313" key="5">
    <source>
        <dbReference type="Proteomes" id="UP001334804"/>
    </source>
</evidence>
<name>A0A1C6W4E3_9ACTN</name>
<evidence type="ECO:0000259" key="1">
    <source>
        <dbReference type="Pfam" id="PF05065"/>
    </source>
</evidence>
<dbReference type="Pfam" id="PF05065">
    <property type="entry name" value="Phage_capsid"/>
    <property type="match status" value="1"/>
</dbReference>
<accession>A0A1C6W4E3</accession>
<organism evidence="2 4">
    <name type="scientific">Micromonospora peucetia</name>
    <dbReference type="NCBI Taxonomy" id="47871"/>
    <lineage>
        <taxon>Bacteria</taxon>
        <taxon>Bacillati</taxon>
        <taxon>Actinomycetota</taxon>
        <taxon>Actinomycetes</taxon>
        <taxon>Micromonosporales</taxon>
        <taxon>Micromonosporaceae</taxon>
        <taxon>Micromonospora</taxon>
    </lineage>
</organism>
<dbReference type="OrthoDB" id="5379572at2"/>
<dbReference type="EMBL" id="FMIC01000002">
    <property type="protein sequence ID" value="SCL73402.1"/>
    <property type="molecule type" value="Genomic_DNA"/>
</dbReference>
<keyword evidence="5" id="KW-1185">Reference proteome</keyword>
<sequence length="293" mass="31515">MTITAAPPVTASATLSPGASATLSPGELFARAYAADPAGAEVRFDYTITDAFQPTKERPRVTVRNLFRKRSVGMEPVRFWCEGRPDAGEAAAVHESGLRREAAFRFGTASAGVHPIRAWVRIPEEVADDPEALAVFIDYRLLVRLATAENQALTIGEGGLLRHPEIGRLPYRHDWLSGLLAACDEIEQTGATPHAMIVNPRDYYTHLLGRGALLADLTRNGVQISRTRMVAPGEAVVGDFAMAARLLDAGRSAIRVDTPPPGTFATDGPAVCAEIHEGLAVHLPTHFFHVVPA</sequence>
<dbReference type="RefSeq" id="WP_141719566.1">
    <property type="nucleotide sequence ID" value="NZ_CP109071.1"/>
</dbReference>
<dbReference type="Proteomes" id="UP000199343">
    <property type="component" value="Unassembled WGS sequence"/>
</dbReference>
<proteinExistence type="predicted"/>
<gene>
    <name evidence="2" type="ORF">GA0070608_5677</name>
    <name evidence="3" type="ORF">OIE14_00025</name>
</gene>
<evidence type="ECO:0000313" key="4">
    <source>
        <dbReference type="Proteomes" id="UP000199343"/>
    </source>
</evidence>
<dbReference type="Gene3D" id="3.30.2400.10">
    <property type="entry name" value="Major capsid protein gp5"/>
    <property type="match status" value="1"/>
</dbReference>
<dbReference type="NCBIfam" id="NF041188">
    <property type="entry name" value="encap_f3"/>
    <property type="match status" value="1"/>
</dbReference>
<dbReference type="EMBL" id="CP109071">
    <property type="protein sequence ID" value="WSA32533.1"/>
    <property type="molecule type" value="Genomic_DNA"/>
</dbReference>
<reference evidence="3 5" key="2">
    <citation type="submission" date="2022-10" db="EMBL/GenBank/DDBJ databases">
        <title>The complete genomes of actinobacterial strains from the NBC collection.</title>
        <authorList>
            <person name="Joergensen T.S."/>
            <person name="Alvarez Arevalo M."/>
            <person name="Sterndorff E.B."/>
            <person name="Faurdal D."/>
            <person name="Vuksanovic O."/>
            <person name="Mourched A.-S."/>
            <person name="Charusanti P."/>
            <person name="Shaw S."/>
            <person name="Blin K."/>
            <person name="Weber T."/>
        </authorList>
    </citation>
    <scope>NUCLEOTIDE SEQUENCE [LARGE SCALE GENOMIC DNA]</scope>
    <source>
        <strain evidence="3 5">NBC 01809</strain>
    </source>
</reference>
<dbReference type="STRING" id="47871.GA0070608_5677"/>
<dbReference type="Proteomes" id="UP001334804">
    <property type="component" value="Chromosome"/>
</dbReference>
<dbReference type="Gene3D" id="3.30.2320.10">
    <property type="entry name" value="hypothetical protein PF0899 domain"/>
    <property type="match status" value="1"/>
</dbReference>
<evidence type="ECO:0000313" key="2">
    <source>
        <dbReference type="EMBL" id="SCL73402.1"/>
    </source>
</evidence>
<feature type="domain" description="Phage capsid-like C-terminal" evidence="1">
    <location>
        <begin position="58"/>
        <end position="161"/>
    </location>
</feature>
<dbReference type="AlphaFoldDB" id="A0A1C6W4E3"/>
<dbReference type="InterPro" id="IPR054612">
    <property type="entry name" value="Phage_capsid-like_C"/>
</dbReference>